<dbReference type="PANTHER" id="PTHR21197:SF0">
    <property type="entry name" value="UDP-GALACTOPYRANOSE MUTASE"/>
    <property type="match status" value="1"/>
</dbReference>
<evidence type="ECO:0000313" key="1">
    <source>
        <dbReference type="EMBL" id="KKS45473.1"/>
    </source>
</evidence>
<dbReference type="NCBIfam" id="NF005548">
    <property type="entry name" value="PRK07208.1-4"/>
    <property type="match status" value="1"/>
</dbReference>
<dbReference type="Gene3D" id="3.50.50.60">
    <property type="entry name" value="FAD/NAD(P)-binding domain"/>
    <property type="match status" value="1"/>
</dbReference>
<sequence>MNNKEISAQTIILGAGLAGLAAAHELSRSGNKVTVIEKWDDVGGLARTIKAGKFSFDTGPHRWYSKSNMVNDWMLDLLGKEVINVPRLTRIYFDGKFFYYPIRLKNALFGIGPVKAVRAVLDYVIARFKSRLFPGILKTMEDGYISQFGKTLYETFFKRYSEKLWGTDCRNISIDWVGQRTRGLNILTILKESLFKSKSIVSLVDEFSYPEMGVGRLAAKMAEFIKKKKGAIILDSEAVKVYHRKGRITSIVAREKSGDKVYKGEEFISSIPLNILVESFSPDAPKDILKAASKLKYRDELQVALFIKKTHITPDTWIYVHPKEIPFMRVMEMDNWSKRLSPAGTTTLVFEVACNEGDRIWKMKDSQVINMVSDSFIKEFALIDKKDLIGGFVHRVPKEYPVYHIDYKRDVQILKDYLKKFENLQIIGRNGTFRYNNMDHSIEMGLYAAWNIIGSDRKWDVDSVNIEREYLEEKKIETAEDELLEEDSRK</sequence>
<dbReference type="GO" id="GO:0005829">
    <property type="term" value="C:cytosol"/>
    <property type="evidence" value="ECO:0007669"/>
    <property type="project" value="TreeGrafter"/>
</dbReference>
<evidence type="ECO:0000313" key="2">
    <source>
        <dbReference type="Proteomes" id="UP000034320"/>
    </source>
</evidence>
<dbReference type="Pfam" id="PF13450">
    <property type="entry name" value="NAD_binding_8"/>
    <property type="match status" value="1"/>
</dbReference>
<accession>A0A0G1C761</accession>
<dbReference type="PRINTS" id="PR00419">
    <property type="entry name" value="ADXRDTASE"/>
</dbReference>
<dbReference type="SUPFAM" id="SSF51971">
    <property type="entry name" value="Nucleotide-binding domain"/>
    <property type="match status" value="1"/>
</dbReference>
<reference evidence="1 2" key="1">
    <citation type="journal article" date="2015" name="Nature">
        <title>rRNA introns, odd ribosomes, and small enigmatic genomes across a large radiation of phyla.</title>
        <authorList>
            <person name="Brown C.T."/>
            <person name="Hug L.A."/>
            <person name="Thomas B.C."/>
            <person name="Sharon I."/>
            <person name="Castelle C.J."/>
            <person name="Singh A."/>
            <person name="Wilkins M.J."/>
            <person name="Williams K.H."/>
            <person name="Banfield J.F."/>
        </authorList>
    </citation>
    <scope>NUCLEOTIDE SEQUENCE [LARGE SCALE GENOMIC DNA]</scope>
</reference>
<dbReference type="AlphaFoldDB" id="A0A0G1C761"/>
<dbReference type="InterPro" id="IPR036188">
    <property type="entry name" value="FAD/NAD-bd_sf"/>
</dbReference>
<dbReference type="GO" id="GO:0050660">
    <property type="term" value="F:flavin adenine dinucleotide binding"/>
    <property type="evidence" value="ECO:0007669"/>
    <property type="project" value="TreeGrafter"/>
</dbReference>
<protein>
    <submittedName>
        <fullName evidence="1">Amine oxidase</fullName>
    </submittedName>
</protein>
<dbReference type="Proteomes" id="UP000034320">
    <property type="component" value="Unassembled WGS sequence"/>
</dbReference>
<proteinExistence type="predicted"/>
<dbReference type="EMBL" id="LCDD01000037">
    <property type="protein sequence ID" value="KKS45473.1"/>
    <property type="molecule type" value="Genomic_DNA"/>
</dbReference>
<comment type="caution">
    <text evidence="1">The sequence shown here is derived from an EMBL/GenBank/DDBJ whole genome shotgun (WGS) entry which is preliminary data.</text>
</comment>
<dbReference type="PANTHER" id="PTHR21197">
    <property type="entry name" value="UDP-GALACTOPYRANOSE MUTASE"/>
    <property type="match status" value="1"/>
</dbReference>
<organism evidence="1 2">
    <name type="scientific">Candidatus Gottesmanbacteria bacterium GW2011_GWA2_42_18</name>
    <dbReference type="NCBI Taxonomy" id="1618442"/>
    <lineage>
        <taxon>Bacteria</taxon>
        <taxon>Candidatus Gottesmaniibacteriota</taxon>
    </lineage>
</organism>
<name>A0A0G1C761_9BACT</name>
<gene>
    <name evidence="1" type="ORF">UV09_C0037G0005</name>
</gene>
<dbReference type="GO" id="GO:0008767">
    <property type="term" value="F:UDP-galactopyranose mutase activity"/>
    <property type="evidence" value="ECO:0007669"/>
    <property type="project" value="TreeGrafter"/>
</dbReference>